<dbReference type="RefSeq" id="WP_128629535.1">
    <property type="nucleotide sequence ID" value="NZ_RRCN01000001.1"/>
</dbReference>
<evidence type="ECO:0000313" key="4">
    <source>
        <dbReference type="Proteomes" id="UP000267017"/>
    </source>
</evidence>
<dbReference type="InterPro" id="IPR019606">
    <property type="entry name" value="GerMN"/>
</dbReference>
<dbReference type="Pfam" id="PF10646">
    <property type="entry name" value="Germane"/>
    <property type="match status" value="2"/>
</dbReference>
<evidence type="ECO:0000256" key="1">
    <source>
        <dbReference type="SAM" id="SignalP"/>
    </source>
</evidence>
<feature type="domain" description="GerMN" evidence="2">
    <location>
        <begin position="97"/>
        <end position="189"/>
    </location>
</feature>
<comment type="caution">
    <text evidence="3">The sequence shown here is derived from an EMBL/GenBank/DDBJ whole genome shotgun (WGS) entry which is preliminary data.</text>
</comment>
<dbReference type="SMART" id="SM00909">
    <property type="entry name" value="Germane"/>
    <property type="match status" value="2"/>
</dbReference>
<sequence>MNRNRRFRNTAAVSVLAFPLLLSGCSLFGAGSSAQIDPPPADVEAQMLESIGAEKTSSEQTSFMTEEALSTVYLENEHGLLAPVALHLPEGDASLKLNRMLETIVQDGPYDSLIPAGFAGVLPAGTEVKAVTVKQDEKLAVVEFNGAFADYAKEDERKILEALTWTLTGTPGVEKVQLWVDGEKLNEMPVGGTPLDRPLSRSIGINLELRDGSSLSQSSPVVVYFSAATPDGVQYFVPVTRFVPAGNDPVQAALGELLQGPQRGDGLERVVTDNTKLESVEKSQDGVVTVSLQDDMFEAGEKLPAQMMQSLVLTVAQNADDSKVRIWVNGQKEVIGMDNQKYSEPVVRPETINAIPL</sequence>
<proteinExistence type="predicted"/>
<keyword evidence="1" id="KW-0732">Signal</keyword>
<organism evidence="3 4">
    <name type="scientific">Paenibacillus oralis</name>
    <dbReference type="NCBI Taxonomy" id="2490856"/>
    <lineage>
        <taxon>Bacteria</taxon>
        <taxon>Bacillati</taxon>
        <taxon>Bacillota</taxon>
        <taxon>Bacilli</taxon>
        <taxon>Bacillales</taxon>
        <taxon>Paenibacillaceae</taxon>
        <taxon>Paenibacillus</taxon>
    </lineage>
</organism>
<dbReference type="PROSITE" id="PS51257">
    <property type="entry name" value="PROKAR_LIPOPROTEIN"/>
    <property type="match status" value="1"/>
</dbReference>
<dbReference type="AlphaFoldDB" id="A0A3P3TU04"/>
<dbReference type="OrthoDB" id="1715058at2"/>
<accession>A0A3P3TU04</accession>
<feature type="signal peptide" evidence="1">
    <location>
        <begin position="1"/>
        <end position="29"/>
    </location>
</feature>
<protein>
    <recommendedName>
        <fullName evidence="2">GerMN domain-containing protein</fullName>
    </recommendedName>
</protein>
<feature type="domain" description="GerMN" evidence="2">
    <location>
        <begin position="250"/>
        <end position="337"/>
    </location>
</feature>
<name>A0A3P3TU04_9BACL</name>
<evidence type="ECO:0000313" key="3">
    <source>
        <dbReference type="EMBL" id="RRJ61602.1"/>
    </source>
</evidence>
<gene>
    <name evidence="3" type="ORF">EHV15_00400</name>
</gene>
<feature type="chain" id="PRO_5038896489" description="GerMN domain-containing protein" evidence="1">
    <location>
        <begin position="30"/>
        <end position="357"/>
    </location>
</feature>
<dbReference type="Proteomes" id="UP000267017">
    <property type="component" value="Unassembled WGS sequence"/>
</dbReference>
<dbReference type="EMBL" id="RRCN01000001">
    <property type="protein sequence ID" value="RRJ61602.1"/>
    <property type="molecule type" value="Genomic_DNA"/>
</dbReference>
<reference evidence="3 4" key="1">
    <citation type="submission" date="2018-11" db="EMBL/GenBank/DDBJ databases">
        <title>Genome sequencing of Paenibacillus sp. KCOM 3021 (= ChDC PVNT-B20).</title>
        <authorList>
            <person name="Kook J.-K."/>
            <person name="Park S.-N."/>
            <person name="Lim Y.K."/>
        </authorList>
    </citation>
    <scope>NUCLEOTIDE SEQUENCE [LARGE SCALE GENOMIC DNA]</scope>
    <source>
        <strain evidence="3 4">KCOM 3021</strain>
    </source>
</reference>
<keyword evidence="4" id="KW-1185">Reference proteome</keyword>
<evidence type="ECO:0000259" key="2">
    <source>
        <dbReference type="SMART" id="SM00909"/>
    </source>
</evidence>